<feature type="repeat" description="WD" evidence="3">
    <location>
        <begin position="394"/>
        <end position="423"/>
    </location>
</feature>
<dbReference type="eggNOG" id="KOG0293">
    <property type="taxonomic scope" value="Eukaryota"/>
</dbReference>
<protein>
    <submittedName>
        <fullName evidence="5">Uncharacterized protein</fullName>
    </submittedName>
</protein>
<dbReference type="InterPro" id="IPR036322">
    <property type="entry name" value="WD40_repeat_dom_sf"/>
</dbReference>
<dbReference type="SMART" id="SM00320">
    <property type="entry name" value="WD40"/>
    <property type="match status" value="7"/>
</dbReference>
<evidence type="ECO:0000256" key="4">
    <source>
        <dbReference type="SAM" id="MobiDB-lite"/>
    </source>
</evidence>
<keyword evidence="6" id="KW-1185">Reference proteome</keyword>
<dbReference type="InterPro" id="IPR051350">
    <property type="entry name" value="WD_repeat-ST_regulator"/>
</dbReference>
<dbReference type="Gene3D" id="2.130.10.10">
    <property type="entry name" value="YVTN repeat-like/Quinoprotein amine dehydrogenase"/>
    <property type="match status" value="2"/>
</dbReference>
<evidence type="ECO:0000313" key="5">
    <source>
        <dbReference type="EMBL" id="EGD78639.1"/>
    </source>
</evidence>
<dbReference type="FunCoup" id="F2TYG5">
    <property type="interactions" value="1366"/>
</dbReference>
<sequence>MTDIVRSRDGKAFERTEVVRLVAQTLTELGYRQALDTMDKVEFVSEDKRRRAVAVLHREHFFDLVTSGQKLEALRHLRTKLTAYYTKPDDLKRFTNFLMSTPTKTKPQQVATSSSSSPADVQRQSRQEITAKLEAVDAQRCLSVSDASGPCSLLGDKRPVDIPRKLLFKLKPLKDEIWFVEFSPTGQYLAAAGRSKSVSVFDTLKRFKRVAKIRCPSPVASISWAPDGQNIAIGHEDARSIQIYNMDTREVSQTWSHHSAGPCVCAFGPTNAFASCSSADGRVLYFASKEALQSPTHTWRELRGIQLVFSPDETKLIVAAHDKRIHIFNLSTFEEEASISTKGAIMSLKLSGDGKFLLVSTKPAVVQLFDIEKKALVQEFTGHVQERFMIRSCFGPKDKFVISGSEDGKAYLWHRETAQRVAKLVGHDGAVNDVSWHPRCPYVVVTASDDHSVFVWGPSHFTRRDLWPLLKNPETHVVSPETNGETDGLFSADDTGRSTRAVRGDEGEDEGDDGGNTSMLSTQAGATQGSTTSVASVGMDSSAIEDDDDDDDDDTYDYEDDDDDDEDDDWHDRQLTSSSSSSSDEDGDDDGDGDGGDGDGGDGAVAGENDSDSSVNMPAVFRLVVRNYMRERERERDNSSDSDAV</sequence>
<evidence type="ECO:0000256" key="2">
    <source>
        <dbReference type="ARBA" id="ARBA00022737"/>
    </source>
</evidence>
<evidence type="ECO:0000256" key="3">
    <source>
        <dbReference type="PROSITE-ProRule" id="PRU00221"/>
    </source>
</evidence>
<feature type="compositionally biased region" description="Acidic residues" evidence="4">
    <location>
        <begin position="583"/>
        <end position="600"/>
    </location>
</feature>
<dbReference type="CDD" id="cd00200">
    <property type="entry name" value="WD40"/>
    <property type="match status" value="1"/>
</dbReference>
<dbReference type="Proteomes" id="UP000007799">
    <property type="component" value="Unassembled WGS sequence"/>
</dbReference>
<feature type="compositionally biased region" description="Polar residues" evidence="4">
    <location>
        <begin position="516"/>
        <end position="535"/>
    </location>
</feature>
<dbReference type="PROSITE" id="PS50294">
    <property type="entry name" value="WD_REPEATS_REGION"/>
    <property type="match status" value="1"/>
</dbReference>
<dbReference type="PROSITE" id="PS50082">
    <property type="entry name" value="WD_REPEATS_2"/>
    <property type="match status" value="2"/>
</dbReference>
<feature type="compositionally biased region" description="Polar residues" evidence="4">
    <location>
        <begin position="103"/>
        <end position="122"/>
    </location>
</feature>
<dbReference type="PANTHER" id="PTHR22838:SF0">
    <property type="entry name" value="WD REPEAT-CONTAINING PROTEIN 26"/>
    <property type="match status" value="1"/>
</dbReference>
<dbReference type="GeneID" id="16078193"/>
<feature type="compositionally biased region" description="Basic and acidic residues" evidence="4">
    <location>
        <begin position="494"/>
        <end position="505"/>
    </location>
</feature>
<dbReference type="STRING" id="946362.F2TYG5"/>
<dbReference type="PANTHER" id="PTHR22838">
    <property type="entry name" value="WD REPEAT PROTEIN 26-RELATED"/>
    <property type="match status" value="1"/>
</dbReference>
<dbReference type="InterPro" id="IPR015943">
    <property type="entry name" value="WD40/YVTN_repeat-like_dom_sf"/>
</dbReference>
<dbReference type="OrthoDB" id="972532at2759"/>
<proteinExistence type="predicted"/>
<feature type="repeat" description="WD" evidence="3">
    <location>
        <begin position="424"/>
        <end position="456"/>
    </location>
</feature>
<organism evidence="6">
    <name type="scientific">Salpingoeca rosetta (strain ATCC 50818 / BSB-021)</name>
    <dbReference type="NCBI Taxonomy" id="946362"/>
    <lineage>
        <taxon>Eukaryota</taxon>
        <taxon>Choanoflagellata</taxon>
        <taxon>Craspedida</taxon>
        <taxon>Salpingoecidae</taxon>
        <taxon>Salpingoeca</taxon>
    </lineage>
</organism>
<dbReference type="Pfam" id="PF00400">
    <property type="entry name" value="WD40"/>
    <property type="match status" value="3"/>
</dbReference>
<dbReference type="KEGG" id="sre:PTSG_01617"/>
<dbReference type="SUPFAM" id="SSF50978">
    <property type="entry name" value="WD40 repeat-like"/>
    <property type="match status" value="1"/>
</dbReference>
<feature type="region of interest" description="Disordered" evidence="4">
    <location>
        <begin position="103"/>
        <end position="124"/>
    </location>
</feature>
<keyword evidence="2" id="KW-0677">Repeat</keyword>
<evidence type="ECO:0000256" key="1">
    <source>
        <dbReference type="ARBA" id="ARBA00022574"/>
    </source>
</evidence>
<keyword evidence="1 3" id="KW-0853">WD repeat</keyword>
<dbReference type="EMBL" id="GL832957">
    <property type="protein sequence ID" value="EGD78639.1"/>
    <property type="molecule type" value="Genomic_DNA"/>
</dbReference>
<accession>F2TYG5</accession>
<dbReference type="InParanoid" id="F2TYG5"/>
<feature type="region of interest" description="Disordered" evidence="4">
    <location>
        <begin position="476"/>
        <end position="620"/>
    </location>
</feature>
<feature type="compositionally biased region" description="Acidic residues" evidence="4">
    <location>
        <begin position="543"/>
        <end position="569"/>
    </location>
</feature>
<dbReference type="InterPro" id="IPR001680">
    <property type="entry name" value="WD40_rpt"/>
</dbReference>
<name>F2TYG5_SALR5</name>
<dbReference type="RefSeq" id="XP_004997597.1">
    <property type="nucleotide sequence ID" value="XM_004997540.1"/>
</dbReference>
<dbReference type="AlphaFoldDB" id="F2TYG5"/>
<reference evidence="5" key="1">
    <citation type="submission" date="2009-08" db="EMBL/GenBank/DDBJ databases">
        <title>Annotation of Salpingoeca rosetta.</title>
        <authorList>
            <consortium name="The Broad Institute Genome Sequencing Platform"/>
            <person name="Russ C."/>
            <person name="Cuomo C."/>
            <person name="Burger G."/>
            <person name="Gray M.W."/>
            <person name="Holland P.W.H."/>
            <person name="King N."/>
            <person name="Lang F.B.F."/>
            <person name="Roger A.J."/>
            <person name="Ruiz-Trillo I."/>
            <person name="Young S.K."/>
            <person name="Zeng Q."/>
            <person name="Gargeya S."/>
            <person name="Alvarado L."/>
            <person name="Berlin A."/>
            <person name="Chapman S.B."/>
            <person name="Chen Z."/>
            <person name="Freedman E."/>
            <person name="Gellesch M."/>
            <person name="Goldberg J."/>
            <person name="Griggs A."/>
            <person name="Gujja S."/>
            <person name="Heilman E."/>
            <person name="Heiman D."/>
            <person name="Howarth C."/>
            <person name="Mehta T."/>
            <person name="Neiman D."/>
            <person name="Pearson M."/>
            <person name="Roberts A."/>
            <person name="Saif S."/>
            <person name="Shea T."/>
            <person name="Shenoy N."/>
            <person name="Sisk P."/>
            <person name="Stolte C."/>
            <person name="Sykes S."/>
            <person name="White J."/>
            <person name="Yandava C."/>
            <person name="Haas B."/>
            <person name="Nusbaum C."/>
            <person name="Birren B."/>
        </authorList>
    </citation>
    <scope>NUCLEOTIDE SEQUENCE [LARGE SCALE GENOMIC DNA]</scope>
    <source>
        <strain evidence="5">ATCC 50818</strain>
    </source>
</reference>
<gene>
    <name evidence="5" type="ORF">PTSG_01617</name>
</gene>
<evidence type="ECO:0000313" key="6">
    <source>
        <dbReference type="Proteomes" id="UP000007799"/>
    </source>
</evidence>